<accession>A0ABZ2XJT4</accession>
<proteinExistence type="predicted"/>
<dbReference type="SUPFAM" id="SSF51206">
    <property type="entry name" value="cAMP-binding domain-like"/>
    <property type="match status" value="2"/>
</dbReference>
<evidence type="ECO:0000313" key="4">
    <source>
        <dbReference type="Proteomes" id="UP001479520"/>
    </source>
</evidence>
<sequence>MTPAEISRFIPISDLSRQAQAQALNLARGMQLVPGQLAFNKGDKDIYTCYLLSGEVVLDAGDGSPPQRLRADDKAACHPLSRLKPRAHTCKAVDHGQLLIFTDDDLDDLLARDQATAYEVTEFEGDDPQWMFQLLSNPAFSKIPPGNLHLLFGRFEAMPVAAGQVVVRQGEAGDYYYLIRSGSAQVTRTTEDGKQVPLANLQAGQGFGEEALISGDPRNATVTMSQAGELMRLPAADFDTLLRTPLVKHINLAQGAELIKRGAQLIDVRLESEYQTGSLKGSVNLPLYLLRLKAASLDRQRTYILLCQSGRRSSAAAFLLSQRGFDVRVLAGGLDALGTRNT</sequence>
<dbReference type="SMART" id="SM00100">
    <property type="entry name" value="cNMP"/>
    <property type="match status" value="1"/>
</dbReference>
<dbReference type="InterPro" id="IPR001763">
    <property type="entry name" value="Rhodanese-like_dom"/>
</dbReference>
<dbReference type="PRINTS" id="PR00103">
    <property type="entry name" value="CAMPKINASE"/>
</dbReference>
<dbReference type="PROSITE" id="PS00888">
    <property type="entry name" value="CNMP_BINDING_1"/>
    <property type="match status" value="1"/>
</dbReference>
<organism evidence="3 4">
    <name type="scientific">Azonexus hydrophilus</name>
    <dbReference type="NCBI Taxonomy" id="418702"/>
    <lineage>
        <taxon>Bacteria</taxon>
        <taxon>Pseudomonadati</taxon>
        <taxon>Pseudomonadota</taxon>
        <taxon>Betaproteobacteria</taxon>
        <taxon>Rhodocyclales</taxon>
        <taxon>Azonexaceae</taxon>
        <taxon>Azonexus</taxon>
    </lineage>
</organism>
<dbReference type="EMBL" id="CP151406">
    <property type="protein sequence ID" value="WZJ22617.1"/>
    <property type="molecule type" value="Genomic_DNA"/>
</dbReference>
<dbReference type="SMART" id="SM00450">
    <property type="entry name" value="RHOD"/>
    <property type="match status" value="1"/>
</dbReference>
<dbReference type="InterPro" id="IPR014710">
    <property type="entry name" value="RmlC-like_jellyroll"/>
</dbReference>
<dbReference type="PANTHER" id="PTHR43031">
    <property type="entry name" value="FAD-DEPENDENT OXIDOREDUCTASE"/>
    <property type="match status" value="1"/>
</dbReference>
<dbReference type="Gene3D" id="2.60.120.10">
    <property type="entry name" value="Jelly Rolls"/>
    <property type="match status" value="2"/>
</dbReference>
<dbReference type="PROSITE" id="PS50206">
    <property type="entry name" value="RHODANESE_3"/>
    <property type="match status" value="1"/>
</dbReference>
<dbReference type="PROSITE" id="PS50042">
    <property type="entry name" value="CNMP_BINDING_3"/>
    <property type="match status" value="1"/>
</dbReference>
<dbReference type="Pfam" id="PF00581">
    <property type="entry name" value="Rhodanese"/>
    <property type="match status" value="1"/>
</dbReference>
<feature type="domain" description="Rhodanese" evidence="2">
    <location>
        <begin position="259"/>
        <end position="342"/>
    </location>
</feature>
<name>A0ABZ2XJT4_9RHOO</name>
<dbReference type="CDD" id="cd00158">
    <property type="entry name" value="RHOD"/>
    <property type="match status" value="1"/>
</dbReference>
<dbReference type="InterPro" id="IPR018490">
    <property type="entry name" value="cNMP-bd_dom_sf"/>
</dbReference>
<evidence type="ECO:0000313" key="3">
    <source>
        <dbReference type="EMBL" id="WZJ22617.1"/>
    </source>
</evidence>
<dbReference type="Proteomes" id="UP001479520">
    <property type="component" value="Chromosome"/>
</dbReference>
<gene>
    <name evidence="3" type="ORF">AADV58_05560</name>
</gene>
<dbReference type="Pfam" id="PF00027">
    <property type="entry name" value="cNMP_binding"/>
    <property type="match status" value="1"/>
</dbReference>
<dbReference type="InterPro" id="IPR036873">
    <property type="entry name" value="Rhodanese-like_dom_sf"/>
</dbReference>
<dbReference type="SUPFAM" id="SSF52821">
    <property type="entry name" value="Rhodanese/Cell cycle control phosphatase"/>
    <property type="match status" value="1"/>
</dbReference>
<feature type="domain" description="Cyclic nucleotide-binding" evidence="1">
    <location>
        <begin position="139"/>
        <end position="242"/>
    </location>
</feature>
<dbReference type="Gene3D" id="3.40.250.10">
    <property type="entry name" value="Rhodanese-like domain"/>
    <property type="match status" value="1"/>
</dbReference>
<dbReference type="InterPro" id="IPR018488">
    <property type="entry name" value="cNMP-bd_CS"/>
</dbReference>
<keyword evidence="4" id="KW-1185">Reference proteome</keyword>
<dbReference type="InterPro" id="IPR000595">
    <property type="entry name" value="cNMP-bd_dom"/>
</dbReference>
<reference evidence="3 4" key="1">
    <citation type="submission" date="2024-04" db="EMBL/GenBank/DDBJ databases">
        <title>Dissimilatory iodate-reducing microorganisms contribute to the enrichment of iodine in groundwater.</title>
        <authorList>
            <person name="Jiang Z."/>
        </authorList>
    </citation>
    <scope>NUCLEOTIDE SEQUENCE [LARGE SCALE GENOMIC DNA]</scope>
    <source>
        <strain evidence="3 4">NCP973</strain>
    </source>
</reference>
<dbReference type="CDD" id="cd00038">
    <property type="entry name" value="CAP_ED"/>
    <property type="match status" value="1"/>
</dbReference>
<dbReference type="InterPro" id="IPR050229">
    <property type="entry name" value="GlpE_sulfurtransferase"/>
</dbReference>
<dbReference type="PANTHER" id="PTHR43031:SF1">
    <property type="entry name" value="PYRIDINE NUCLEOTIDE-DISULPHIDE OXIDOREDUCTASE"/>
    <property type="match status" value="1"/>
</dbReference>
<evidence type="ECO:0000259" key="1">
    <source>
        <dbReference type="PROSITE" id="PS50042"/>
    </source>
</evidence>
<protein>
    <submittedName>
        <fullName evidence="3">Cyclic nucleotide-binding domain-containing protein</fullName>
    </submittedName>
</protein>
<evidence type="ECO:0000259" key="2">
    <source>
        <dbReference type="PROSITE" id="PS50206"/>
    </source>
</evidence>
<dbReference type="RefSeq" id="WP_341744280.1">
    <property type="nucleotide sequence ID" value="NZ_CP151406.1"/>
</dbReference>